<gene>
    <name evidence="1" type="ORF">M9H77_05814</name>
</gene>
<name>A0ACC0BQG4_CATRO</name>
<accession>A0ACC0BQG4</accession>
<organism evidence="1 2">
    <name type="scientific">Catharanthus roseus</name>
    <name type="common">Madagascar periwinkle</name>
    <name type="synonym">Vinca rosea</name>
    <dbReference type="NCBI Taxonomy" id="4058"/>
    <lineage>
        <taxon>Eukaryota</taxon>
        <taxon>Viridiplantae</taxon>
        <taxon>Streptophyta</taxon>
        <taxon>Embryophyta</taxon>
        <taxon>Tracheophyta</taxon>
        <taxon>Spermatophyta</taxon>
        <taxon>Magnoliopsida</taxon>
        <taxon>eudicotyledons</taxon>
        <taxon>Gunneridae</taxon>
        <taxon>Pentapetalae</taxon>
        <taxon>asterids</taxon>
        <taxon>lamiids</taxon>
        <taxon>Gentianales</taxon>
        <taxon>Apocynaceae</taxon>
        <taxon>Rauvolfioideae</taxon>
        <taxon>Vinceae</taxon>
        <taxon>Catharanthinae</taxon>
        <taxon>Catharanthus</taxon>
    </lineage>
</organism>
<dbReference type="Proteomes" id="UP001060085">
    <property type="component" value="Linkage Group LG02"/>
</dbReference>
<proteinExistence type="predicted"/>
<evidence type="ECO:0000313" key="2">
    <source>
        <dbReference type="Proteomes" id="UP001060085"/>
    </source>
</evidence>
<comment type="caution">
    <text evidence="1">The sequence shown here is derived from an EMBL/GenBank/DDBJ whole genome shotgun (WGS) entry which is preliminary data.</text>
</comment>
<keyword evidence="2" id="KW-1185">Reference proteome</keyword>
<protein>
    <submittedName>
        <fullName evidence="1">Uncharacterized protein</fullName>
    </submittedName>
</protein>
<reference evidence="2" key="1">
    <citation type="journal article" date="2023" name="Nat. Plants">
        <title>Single-cell RNA sequencing provides a high-resolution roadmap for understanding the multicellular compartmentation of specialized metabolism.</title>
        <authorList>
            <person name="Sun S."/>
            <person name="Shen X."/>
            <person name="Li Y."/>
            <person name="Li Y."/>
            <person name="Wang S."/>
            <person name="Li R."/>
            <person name="Zhang H."/>
            <person name="Shen G."/>
            <person name="Guo B."/>
            <person name="Wei J."/>
            <person name="Xu J."/>
            <person name="St-Pierre B."/>
            <person name="Chen S."/>
            <person name="Sun C."/>
        </authorList>
    </citation>
    <scope>NUCLEOTIDE SEQUENCE [LARGE SCALE GENOMIC DNA]</scope>
</reference>
<sequence>MATIVSVRGCLRYYLKKPICAGVERDTSIDIVGNLMQVVYQTCGGAVVITDIIFWCVIVPFLPDVHLRLNLTEPSGRQQCMAVVVSSFLWRNEGKSRNGVACLAGPGGGALLWLVGACRLSLVV</sequence>
<evidence type="ECO:0000313" key="1">
    <source>
        <dbReference type="EMBL" id="KAI5674864.1"/>
    </source>
</evidence>
<dbReference type="EMBL" id="CM044702">
    <property type="protein sequence ID" value="KAI5674864.1"/>
    <property type="molecule type" value="Genomic_DNA"/>
</dbReference>